<name>B2VW89_PYRTR</name>
<evidence type="ECO:0000313" key="1">
    <source>
        <dbReference type="EMBL" id="EDU40889.1"/>
    </source>
</evidence>
<dbReference type="AlphaFoldDB" id="B2VW89"/>
<dbReference type="HOGENOM" id="CLU_3143685_0_0_1"/>
<organism evidence="1 2">
    <name type="scientific">Pyrenophora tritici-repentis (strain Pt-1C-BFP)</name>
    <name type="common">Wheat tan spot fungus</name>
    <name type="synonym">Drechslera tritici-repentis</name>
    <dbReference type="NCBI Taxonomy" id="426418"/>
    <lineage>
        <taxon>Eukaryota</taxon>
        <taxon>Fungi</taxon>
        <taxon>Dikarya</taxon>
        <taxon>Ascomycota</taxon>
        <taxon>Pezizomycotina</taxon>
        <taxon>Dothideomycetes</taxon>
        <taxon>Pleosporomycetidae</taxon>
        <taxon>Pleosporales</taxon>
        <taxon>Pleosporineae</taxon>
        <taxon>Pleosporaceae</taxon>
        <taxon>Pyrenophora</taxon>
    </lineage>
</organism>
<accession>B2VW89</accession>
<protein>
    <submittedName>
        <fullName evidence="1">Uncharacterized protein</fullName>
    </submittedName>
</protein>
<dbReference type="InParanoid" id="B2VW89"/>
<reference evidence="2" key="1">
    <citation type="journal article" date="2013" name="G3 (Bethesda)">
        <title>Comparative genomics of a plant-pathogenic fungus, Pyrenophora tritici-repentis, reveals transduplication and the impact of repeat elements on pathogenicity and population divergence.</title>
        <authorList>
            <person name="Manning V.A."/>
            <person name="Pandelova I."/>
            <person name="Dhillon B."/>
            <person name="Wilhelm L.J."/>
            <person name="Goodwin S.B."/>
            <person name="Berlin A.M."/>
            <person name="Figueroa M."/>
            <person name="Freitag M."/>
            <person name="Hane J.K."/>
            <person name="Henrissat B."/>
            <person name="Holman W.H."/>
            <person name="Kodira C.D."/>
            <person name="Martin J."/>
            <person name="Oliver R.P."/>
            <person name="Robbertse B."/>
            <person name="Schackwitz W."/>
            <person name="Schwartz D.C."/>
            <person name="Spatafora J.W."/>
            <person name="Turgeon B.G."/>
            <person name="Yandava C."/>
            <person name="Young S."/>
            <person name="Zhou S."/>
            <person name="Zeng Q."/>
            <person name="Grigoriev I.V."/>
            <person name="Ma L.-J."/>
            <person name="Ciuffetti L.M."/>
        </authorList>
    </citation>
    <scope>NUCLEOTIDE SEQUENCE [LARGE SCALE GENOMIC DNA]</scope>
    <source>
        <strain evidence="2">Pt-1C-BFP</strain>
    </source>
</reference>
<gene>
    <name evidence="1" type="ORF">PTRG_01451</name>
</gene>
<evidence type="ECO:0000313" key="2">
    <source>
        <dbReference type="Proteomes" id="UP000001471"/>
    </source>
</evidence>
<dbReference type="Proteomes" id="UP000001471">
    <property type="component" value="Unassembled WGS sequence"/>
</dbReference>
<dbReference type="EMBL" id="DS231615">
    <property type="protein sequence ID" value="EDU40889.1"/>
    <property type="molecule type" value="Genomic_DNA"/>
</dbReference>
<sequence length="49" mass="5672">MPPMIHADARFLTSWWSWSRSYHSWVPETKGPQEKIQGSDYLHAAAAGW</sequence>
<proteinExistence type="predicted"/>